<dbReference type="Proteomes" id="UP000474565">
    <property type="component" value="Unassembled WGS sequence"/>
</dbReference>
<organism evidence="1 2">
    <name type="scientific">Duganella lactea</name>
    <dbReference type="NCBI Taxonomy" id="2692173"/>
    <lineage>
        <taxon>Bacteria</taxon>
        <taxon>Pseudomonadati</taxon>
        <taxon>Pseudomonadota</taxon>
        <taxon>Betaproteobacteria</taxon>
        <taxon>Burkholderiales</taxon>
        <taxon>Oxalobacteraceae</taxon>
        <taxon>Telluria group</taxon>
        <taxon>Duganella</taxon>
    </lineage>
</organism>
<name>A0A6L8MF06_9BURK</name>
<gene>
    <name evidence="1" type="ORF">GTP44_02245</name>
</gene>
<protein>
    <submittedName>
        <fullName evidence="1">Uncharacterized protein</fullName>
    </submittedName>
</protein>
<accession>A0A6L8MF06</accession>
<comment type="caution">
    <text evidence="1">The sequence shown here is derived from an EMBL/GenBank/DDBJ whole genome shotgun (WGS) entry which is preliminary data.</text>
</comment>
<evidence type="ECO:0000313" key="2">
    <source>
        <dbReference type="Proteomes" id="UP000474565"/>
    </source>
</evidence>
<sequence length="145" mass="16592">MDEAKLAWADLVQTYSGGKVMFVSTPELGEDHCWEGVRNGVYCIWREDDEGRWEICQRQHLMVSRPVVTDPSDPTQIYEMTIQEVIKRVRQLTLGSFDAPMDVQRERYALAIEVCEDWLPIRRPAACAKLDVTNTCSLSITASRP</sequence>
<dbReference type="EMBL" id="WWCP01000001">
    <property type="protein sequence ID" value="MYM80781.1"/>
    <property type="molecule type" value="Genomic_DNA"/>
</dbReference>
<dbReference type="RefSeq" id="WP_161018125.1">
    <property type="nucleotide sequence ID" value="NZ_WWCP01000001.1"/>
</dbReference>
<dbReference type="AlphaFoldDB" id="A0A6L8MF06"/>
<evidence type="ECO:0000313" key="1">
    <source>
        <dbReference type="EMBL" id="MYM80781.1"/>
    </source>
</evidence>
<reference evidence="1 2" key="1">
    <citation type="submission" date="2019-12" db="EMBL/GenBank/DDBJ databases">
        <title>Novel species isolated from a subtropical stream in China.</title>
        <authorList>
            <person name="Lu H."/>
        </authorList>
    </citation>
    <scope>NUCLEOTIDE SEQUENCE [LARGE SCALE GENOMIC DNA]</scope>
    <source>
        <strain evidence="1 2">FT50W</strain>
    </source>
</reference>
<proteinExistence type="predicted"/>